<evidence type="ECO:0000256" key="2">
    <source>
        <dbReference type="ARBA" id="ARBA00004371"/>
    </source>
</evidence>
<dbReference type="KEGG" id="lak:106151876"/>
<dbReference type="AlphaFoldDB" id="A0A1S3H428"/>
<evidence type="ECO:0000256" key="8">
    <source>
        <dbReference type="ARBA" id="ARBA00041780"/>
    </source>
</evidence>
<dbReference type="PANTHER" id="PTHR23354:SF131">
    <property type="entry name" value="MTOR-ASSOCIATED PROTEIN MEAK7"/>
    <property type="match status" value="1"/>
</dbReference>
<dbReference type="PROSITE" id="PS51886">
    <property type="entry name" value="TLDC"/>
    <property type="match status" value="1"/>
</dbReference>
<dbReference type="GO" id="GO:0005634">
    <property type="term" value="C:nucleus"/>
    <property type="evidence" value="ECO:0007669"/>
    <property type="project" value="TreeGrafter"/>
</dbReference>
<proteinExistence type="predicted"/>
<keyword evidence="12" id="KW-1185">Reference proteome</keyword>
<evidence type="ECO:0000313" key="12">
    <source>
        <dbReference type="Proteomes" id="UP000085678"/>
    </source>
</evidence>
<feature type="compositionally biased region" description="Basic and acidic residues" evidence="10">
    <location>
        <begin position="465"/>
        <end position="483"/>
    </location>
</feature>
<dbReference type="GO" id="GO:0016020">
    <property type="term" value="C:membrane"/>
    <property type="evidence" value="ECO:0007669"/>
    <property type="project" value="UniProtKB-SubCell"/>
</dbReference>
<keyword evidence="4" id="KW-0963">Cytoplasm</keyword>
<keyword evidence="5" id="KW-0472">Membrane</keyword>
<dbReference type="GO" id="GO:0005764">
    <property type="term" value="C:lysosome"/>
    <property type="evidence" value="ECO:0007669"/>
    <property type="project" value="UniProtKB-SubCell"/>
</dbReference>
<evidence type="ECO:0000256" key="9">
    <source>
        <dbReference type="ARBA" id="ARBA00042134"/>
    </source>
</evidence>
<dbReference type="Pfam" id="PF07534">
    <property type="entry name" value="TLD"/>
    <property type="match status" value="1"/>
</dbReference>
<dbReference type="InterPro" id="IPR006571">
    <property type="entry name" value="TLDc_dom"/>
</dbReference>
<evidence type="ECO:0000256" key="6">
    <source>
        <dbReference type="ARBA" id="ARBA00023228"/>
    </source>
</evidence>
<evidence type="ECO:0000256" key="3">
    <source>
        <dbReference type="ARBA" id="ARBA00004496"/>
    </source>
</evidence>
<evidence type="ECO:0000256" key="5">
    <source>
        <dbReference type="ARBA" id="ARBA00023136"/>
    </source>
</evidence>
<name>A0A1S3H428_LINAN</name>
<dbReference type="SMART" id="SM00584">
    <property type="entry name" value="TLDc"/>
    <property type="match status" value="1"/>
</dbReference>
<evidence type="ECO:0000256" key="10">
    <source>
        <dbReference type="SAM" id="MobiDB-lite"/>
    </source>
</evidence>
<evidence type="ECO:0000256" key="4">
    <source>
        <dbReference type="ARBA" id="ARBA00022490"/>
    </source>
</evidence>
<dbReference type="OMA" id="CGRITHR"/>
<keyword evidence="6" id="KW-0458">Lysosome</keyword>
<dbReference type="PANTHER" id="PTHR23354">
    <property type="entry name" value="NUCLEOLAR PROTEIN 7/ESTROGEN RECEPTOR COACTIVATOR-RELATED"/>
    <property type="match status" value="1"/>
</dbReference>
<accession>A0A1S3H428</accession>
<evidence type="ECO:0000256" key="1">
    <source>
        <dbReference type="ARBA" id="ARBA00004370"/>
    </source>
</evidence>
<dbReference type="FunCoup" id="A0A1S3H428">
    <property type="interactions" value="772"/>
</dbReference>
<reference evidence="13" key="1">
    <citation type="submission" date="2025-08" db="UniProtKB">
        <authorList>
            <consortium name="RefSeq"/>
        </authorList>
    </citation>
    <scope>IDENTIFICATION</scope>
    <source>
        <tissue evidence="13">Gonads</tissue>
    </source>
</reference>
<dbReference type="Proteomes" id="UP000085678">
    <property type="component" value="Unplaced"/>
</dbReference>
<dbReference type="InParanoid" id="A0A1S3H428"/>
<organism evidence="12 13">
    <name type="scientific">Lingula anatina</name>
    <name type="common">Brachiopod</name>
    <name type="synonym">Lingula unguis</name>
    <dbReference type="NCBI Taxonomy" id="7574"/>
    <lineage>
        <taxon>Eukaryota</taxon>
        <taxon>Metazoa</taxon>
        <taxon>Spiralia</taxon>
        <taxon>Lophotrochozoa</taxon>
        <taxon>Brachiopoda</taxon>
        <taxon>Linguliformea</taxon>
        <taxon>Lingulata</taxon>
        <taxon>Lingulida</taxon>
        <taxon>Linguloidea</taxon>
        <taxon>Lingulidae</taxon>
        <taxon>Lingula</taxon>
    </lineage>
</organism>
<feature type="domain" description="TLDc" evidence="11">
    <location>
        <begin position="257"/>
        <end position="425"/>
    </location>
</feature>
<comment type="subcellular location">
    <subcellularLocation>
        <location evidence="3">Cytoplasm</location>
    </subcellularLocation>
    <subcellularLocation>
        <location evidence="2">Lysosome</location>
    </subcellularLocation>
    <subcellularLocation>
        <location evidence="1">Membrane</location>
    </subcellularLocation>
</comment>
<evidence type="ECO:0000256" key="7">
    <source>
        <dbReference type="ARBA" id="ARBA00039594"/>
    </source>
</evidence>
<dbReference type="GeneID" id="106151876"/>
<sequence length="483" mass="54564">MGIAESKSEELKVSLNLFTAYEKEQIKKIFAEISGGTEHFNEQQLKKYLSRYLPDILITRLYKAISELRHHKHAKHDHISHDTFVVAMAHLLKSTITQRSRIVHCLASDEAGDMTAQQLVSFNLMLVEAYMKIAEESPQCKTWKISTSEEANLKLAKALLRSTFNKELEAKPVVQTFESAATVKVEGSAMDLVPEGVTYTEGDIETWLSTAALFLHIMDHVMYTCFTVSYVEEGAAASFHSPKIPYAIDVNWSKTSTMLDIPSLLYINHVIPAEHRGKWRQLFYSDTHGESFATLMKRITKQGPTVIIIRDKDGYVFGGFASTGWECRPQFVGTSRCFLFHLLPHYAIYYASGYNDHYMYLNQSQQTMPNGLGMGGQMEHFGLWLDCHYGQGYSYAKPLCTTYQSPQLSMKKDFEIDLLEVWGVGKKPGEELGEDGPQEKQSILDVDPEAKAMLSLLGRGPVSEGLREADPEASNPEEHNRNF</sequence>
<protein>
    <recommendedName>
        <fullName evidence="7">MTOR-associated protein MEAK7</fullName>
    </recommendedName>
    <alternativeName>
        <fullName evidence="9">TBC/LysM-associated domain-containing protein 1</fullName>
    </alternativeName>
    <alternativeName>
        <fullName evidence="8">TLD domain-containing protein 1</fullName>
    </alternativeName>
</protein>
<feature type="region of interest" description="Disordered" evidence="10">
    <location>
        <begin position="457"/>
        <end position="483"/>
    </location>
</feature>
<evidence type="ECO:0000259" key="11">
    <source>
        <dbReference type="PROSITE" id="PS51886"/>
    </source>
</evidence>
<dbReference type="GO" id="GO:0006979">
    <property type="term" value="P:response to oxidative stress"/>
    <property type="evidence" value="ECO:0007669"/>
    <property type="project" value="TreeGrafter"/>
</dbReference>
<gene>
    <name evidence="13" type="primary">LOC106151876</name>
</gene>
<dbReference type="OrthoDB" id="289228at2759"/>
<evidence type="ECO:0000313" key="13">
    <source>
        <dbReference type="RefSeq" id="XP_013380758.1"/>
    </source>
</evidence>
<dbReference type="STRING" id="7574.A0A1S3H428"/>
<dbReference type="RefSeq" id="XP_013380758.1">
    <property type="nucleotide sequence ID" value="XM_013525304.1"/>
</dbReference>